<dbReference type="SUPFAM" id="SSF88723">
    <property type="entry name" value="PIN domain-like"/>
    <property type="match status" value="1"/>
</dbReference>
<protein>
    <recommendedName>
        <fullName evidence="2">PIN domain-containing protein</fullName>
    </recommendedName>
</protein>
<gene>
    <name evidence="1" type="ORF">S01H1_33289</name>
</gene>
<evidence type="ECO:0000313" key="1">
    <source>
        <dbReference type="EMBL" id="GAG09940.1"/>
    </source>
</evidence>
<comment type="caution">
    <text evidence="1">The sequence shown here is derived from an EMBL/GenBank/DDBJ whole genome shotgun (WGS) entry which is preliminary data.</text>
</comment>
<sequence length="67" mass="7434">MSDQEYILPSSLVMRKVSASNCSAYDCEYVALADDLGVKLVTSDKQILEEFQKTAISLKMFARGVQP</sequence>
<accession>X0UW06</accession>
<dbReference type="EMBL" id="BARS01020664">
    <property type="protein sequence ID" value="GAG09940.1"/>
    <property type="molecule type" value="Genomic_DNA"/>
</dbReference>
<dbReference type="AlphaFoldDB" id="X0UW06"/>
<organism evidence="1">
    <name type="scientific">marine sediment metagenome</name>
    <dbReference type="NCBI Taxonomy" id="412755"/>
    <lineage>
        <taxon>unclassified sequences</taxon>
        <taxon>metagenomes</taxon>
        <taxon>ecological metagenomes</taxon>
    </lineage>
</organism>
<dbReference type="Gene3D" id="3.40.50.1010">
    <property type="entry name" value="5'-nuclease"/>
    <property type="match status" value="1"/>
</dbReference>
<dbReference type="InterPro" id="IPR029060">
    <property type="entry name" value="PIN-like_dom_sf"/>
</dbReference>
<reference evidence="1" key="1">
    <citation type="journal article" date="2014" name="Front. Microbiol.">
        <title>High frequency of phylogenetically diverse reductive dehalogenase-homologous genes in deep subseafloor sedimentary metagenomes.</title>
        <authorList>
            <person name="Kawai M."/>
            <person name="Futagami T."/>
            <person name="Toyoda A."/>
            <person name="Takaki Y."/>
            <person name="Nishi S."/>
            <person name="Hori S."/>
            <person name="Arai W."/>
            <person name="Tsubouchi T."/>
            <person name="Morono Y."/>
            <person name="Uchiyama I."/>
            <person name="Ito T."/>
            <person name="Fujiyama A."/>
            <person name="Inagaki F."/>
            <person name="Takami H."/>
        </authorList>
    </citation>
    <scope>NUCLEOTIDE SEQUENCE</scope>
    <source>
        <strain evidence="1">Expedition CK06-06</strain>
    </source>
</reference>
<name>X0UW06_9ZZZZ</name>
<evidence type="ECO:0008006" key="2">
    <source>
        <dbReference type="Google" id="ProtNLM"/>
    </source>
</evidence>
<proteinExistence type="predicted"/>